<evidence type="ECO:0000313" key="1">
    <source>
        <dbReference type="EMBL" id="MED6174758.1"/>
    </source>
</evidence>
<dbReference type="EMBL" id="JASCZI010151880">
    <property type="protein sequence ID" value="MED6174758.1"/>
    <property type="molecule type" value="Genomic_DNA"/>
</dbReference>
<dbReference type="Proteomes" id="UP001341840">
    <property type="component" value="Unassembled WGS sequence"/>
</dbReference>
<proteinExistence type="predicted"/>
<reference evidence="1 2" key="1">
    <citation type="journal article" date="2023" name="Plants (Basel)">
        <title>Bridging the Gap: Combining Genomics and Transcriptomics Approaches to Understand Stylosanthes scabra, an Orphan Legume from the Brazilian Caatinga.</title>
        <authorList>
            <person name="Ferreira-Neto J.R.C."/>
            <person name="da Silva M.D."/>
            <person name="Binneck E."/>
            <person name="de Melo N.F."/>
            <person name="da Silva R.H."/>
            <person name="de Melo A.L.T.M."/>
            <person name="Pandolfi V."/>
            <person name="Bustamante F.O."/>
            <person name="Brasileiro-Vidal A.C."/>
            <person name="Benko-Iseppon A.M."/>
        </authorList>
    </citation>
    <scope>NUCLEOTIDE SEQUENCE [LARGE SCALE GENOMIC DNA]</scope>
    <source>
        <tissue evidence="1">Leaves</tissue>
    </source>
</reference>
<name>A0ABU6VRF5_9FABA</name>
<sequence>FGLLFQSSLHNQDLLTQTTHTTSYHYSAGPTTQHDNSLRKAMARNDMNLKEYTHIVIGTTKERLVRVGFCPRSSEHRAAATSTQSGTLIALLRFGVLVVDLNELPDA</sequence>
<comment type="caution">
    <text evidence="1">The sequence shown here is derived from an EMBL/GenBank/DDBJ whole genome shotgun (WGS) entry which is preliminary data.</text>
</comment>
<organism evidence="1 2">
    <name type="scientific">Stylosanthes scabra</name>
    <dbReference type="NCBI Taxonomy" id="79078"/>
    <lineage>
        <taxon>Eukaryota</taxon>
        <taxon>Viridiplantae</taxon>
        <taxon>Streptophyta</taxon>
        <taxon>Embryophyta</taxon>
        <taxon>Tracheophyta</taxon>
        <taxon>Spermatophyta</taxon>
        <taxon>Magnoliopsida</taxon>
        <taxon>eudicotyledons</taxon>
        <taxon>Gunneridae</taxon>
        <taxon>Pentapetalae</taxon>
        <taxon>rosids</taxon>
        <taxon>fabids</taxon>
        <taxon>Fabales</taxon>
        <taxon>Fabaceae</taxon>
        <taxon>Papilionoideae</taxon>
        <taxon>50 kb inversion clade</taxon>
        <taxon>dalbergioids sensu lato</taxon>
        <taxon>Dalbergieae</taxon>
        <taxon>Pterocarpus clade</taxon>
        <taxon>Stylosanthes</taxon>
    </lineage>
</organism>
<accession>A0ABU6VRF5</accession>
<keyword evidence="2" id="KW-1185">Reference proteome</keyword>
<evidence type="ECO:0000313" key="2">
    <source>
        <dbReference type="Proteomes" id="UP001341840"/>
    </source>
</evidence>
<protein>
    <submittedName>
        <fullName evidence="1">Uncharacterized protein</fullName>
    </submittedName>
</protein>
<gene>
    <name evidence="1" type="ORF">PIB30_072069</name>
</gene>
<feature type="non-terminal residue" evidence="1">
    <location>
        <position position="1"/>
    </location>
</feature>